<keyword evidence="1" id="KW-1133">Transmembrane helix</keyword>
<sequence length="154" mass="17276">MGAHRERPPLLIRPGVSRRFAWFVGLTHLAAAAVIPALPGDPLSLLSLLPVAFSAFYIGYVDVLRRAPWSIHSVLWESAGTWRIRFVSGVEREASLCPATFIALPLVVLNFRFGLLRRRTLPVFPDALDPEQLRRLRQRLRIEGAARDRASDVS</sequence>
<keyword evidence="1" id="KW-0812">Transmembrane</keyword>
<evidence type="ECO:0000313" key="3">
    <source>
        <dbReference type="Proteomes" id="UP000198816"/>
    </source>
</evidence>
<dbReference type="AlphaFoldDB" id="A0A1H2R1Q4"/>
<dbReference type="InterPro" id="IPR009883">
    <property type="entry name" value="YgfX"/>
</dbReference>
<feature type="transmembrane region" description="Helical" evidence="1">
    <location>
        <begin position="20"/>
        <end position="38"/>
    </location>
</feature>
<dbReference type="OrthoDB" id="5772185at2"/>
<proteinExistence type="predicted"/>
<dbReference type="EMBL" id="FNNZ01000001">
    <property type="protein sequence ID" value="SDW12609.1"/>
    <property type="molecule type" value="Genomic_DNA"/>
</dbReference>
<protein>
    <submittedName>
        <fullName evidence="2">Toxin CptA</fullName>
    </submittedName>
</protein>
<gene>
    <name evidence="2" type="ORF">SAMN05421783_101484</name>
</gene>
<keyword evidence="1" id="KW-0472">Membrane</keyword>
<feature type="transmembrane region" description="Helical" evidence="1">
    <location>
        <begin position="44"/>
        <end position="63"/>
    </location>
</feature>
<dbReference type="Pfam" id="PF07254">
    <property type="entry name" value="Cpta_toxin"/>
    <property type="match status" value="1"/>
</dbReference>
<evidence type="ECO:0000256" key="1">
    <source>
        <dbReference type="SAM" id="Phobius"/>
    </source>
</evidence>
<organism evidence="2 3">
    <name type="scientific">Thiocapsa roseopersicina</name>
    <dbReference type="NCBI Taxonomy" id="1058"/>
    <lineage>
        <taxon>Bacteria</taxon>
        <taxon>Pseudomonadati</taxon>
        <taxon>Pseudomonadota</taxon>
        <taxon>Gammaproteobacteria</taxon>
        <taxon>Chromatiales</taxon>
        <taxon>Chromatiaceae</taxon>
        <taxon>Thiocapsa</taxon>
    </lineage>
</organism>
<accession>A0A1H2R1Q4</accession>
<reference evidence="3" key="1">
    <citation type="submission" date="2016-10" db="EMBL/GenBank/DDBJ databases">
        <authorList>
            <person name="Varghese N."/>
            <person name="Submissions S."/>
        </authorList>
    </citation>
    <scope>NUCLEOTIDE SEQUENCE [LARGE SCALE GENOMIC DNA]</scope>
    <source>
        <strain evidence="3">DSM 217</strain>
    </source>
</reference>
<name>A0A1H2R1Q4_THIRO</name>
<evidence type="ECO:0000313" key="2">
    <source>
        <dbReference type="EMBL" id="SDW12609.1"/>
    </source>
</evidence>
<dbReference type="STRING" id="1058.SAMN05421783_101484"/>
<keyword evidence="3" id="KW-1185">Reference proteome</keyword>
<dbReference type="RefSeq" id="WP_093027703.1">
    <property type="nucleotide sequence ID" value="NZ_FNNZ01000001.1"/>
</dbReference>
<dbReference type="Proteomes" id="UP000198816">
    <property type="component" value="Unassembled WGS sequence"/>
</dbReference>